<dbReference type="EMBL" id="BKAU01000002">
    <property type="protein sequence ID" value="GEP96043.1"/>
    <property type="molecule type" value="Genomic_DNA"/>
</dbReference>
<dbReference type="RefSeq" id="WP_146861369.1">
    <property type="nucleotide sequence ID" value="NZ_BKAU01000002.1"/>
</dbReference>
<dbReference type="Proteomes" id="UP000321436">
    <property type="component" value="Unassembled WGS sequence"/>
</dbReference>
<protein>
    <recommendedName>
        <fullName evidence="4">DUF3575 domain-containing protein</fullName>
    </recommendedName>
</protein>
<name>A0A512RK09_9BACT</name>
<feature type="signal peptide" evidence="1">
    <location>
        <begin position="1"/>
        <end position="22"/>
    </location>
</feature>
<evidence type="ECO:0000313" key="2">
    <source>
        <dbReference type="EMBL" id="GEP96043.1"/>
    </source>
</evidence>
<proteinExistence type="predicted"/>
<accession>A0A512RK09</accession>
<dbReference type="AlphaFoldDB" id="A0A512RK09"/>
<organism evidence="2 3">
    <name type="scientific">Chitinophaga cymbidii</name>
    <dbReference type="NCBI Taxonomy" id="1096750"/>
    <lineage>
        <taxon>Bacteria</taxon>
        <taxon>Pseudomonadati</taxon>
        <taxon>Bacteroidota</taxon>
        <taxon>Chitinophagia</taxon>
        <taxon>Chitinophagales</taxon>
        <taxon>Chitinophagaceae</taxon>
        <taxon>Chitinophaga</taxon>
    </lineage>
</organism>
<evidence type="ECO:0008006" key="4">
    <source>
        <dbReference type="Google" id="ProtNLM"/>
    </source>
</evidence>
<comment type="caution">
    <text evidence="2">The sequence shown here is derived from an EMBL/GenBank/DDBJ whole genome shotgun (WGS) entry which is preliminary data.</text>
</comment>
<evidence type="ECO:0000256" key="1">
    <source>
        <dbReference type="SAM" id="SignalP"/>
    </source>
</evidence>
<gene>
    <name evidence="2" type="ORF">CCY01nite_23030</name>
</gene>
<reference evidence="2 3" key="1">
    <citation type="submission" date="2019-07" db="EMBL/GenBank/DDBJ databases">
        <title>Whole genome shotgun sequence of Chitinophaga cymbidii NBRC 109752.</title>
        <authorList>
            <person name="Hosoyama A."/>
            <person name="Uohara A."/>
            <person name="Ohji S."/>
            <person name="Ichikawa N."/>
        </authorList>
    </citation>
    <scope>NUCLEOTIDE SEQUENCE [LARGE SCALE GENOMIC DNA]</scope>
    <source>
        <strain evidence="2 3">NBRC 109752</strain>
    </source>
</reference>
<keyword evidence="3" id="KW-1185">Reference proteome</keyword>
<keyword evidence="1" id="KW-0732">Signal</keyword>
<sequence>MKYKHSLLLGGLLLCMAVRSTAQSEFARGWIFPLELGQGAVTALSASPDLYLATLAFSPQITVVPGRLRAGVTGGSAFTNKRFYGIGGGRLSLLLWNGPKVLESTVFNVQLVGEHLWGTKDQRLAGGGLTAEIGTMATISVKTHRDYMLNNWWFQGTLGLHLFRKKIAPPPDL</sequence>
<feature type="chain" id="PRO_5022032282" description="DUF3575 domain-containing protein" evidence="1">
    <location>
        <begin position="23"/>
        <end position="173"/>
    </location>
</feature>
<dbReference type="OrthoDB" id="956254at2"/>
<evidence type="ECO:0000313" key="3">
    <source>
        <dbReference type="Proteomes" id="UP000321436"/>
    </source>
</evidence>